<evidence type="ECO:0000313" key="2">
    <source>
        <dbReference type="Proteomes" id="UP000004162"/>
    </source>
</evidence>
<dbReference type="RefSeq" id="WP_006366093.1">
    <property type="nucleotide sequence ID" value="NZ_AASE01000006.1"/>
</dbReference>
<dbReference type="InterPro" id="IPR032720">
    <property type="entry name" value="Cys_rich_CWC"/>
</dbReference>
<accession>Q0YSG0</accession>
<organism evidence="1 2">
    <name type="scientific">Chlorobium ferrooxidans DSM 13031</name>
    <dbReference type="NCBI Taxonomy" id="377431"/>
    <lineage>
        <taxon>Bacteria</taxon>
        <taxon>Pseudomonadati</taxon>
        <taxon>Chlorobiota</taxon>
        <taxon>Chlorobiia</taxon>
        <taxon>Chlorobiales</taxon>
        <taxon>Chlorobiaceae</taxon>
        <taxon>Chlorobium/Pelodictyon group</taxon>
        <taxon>Chlorobium</taxon>
    </lineage>
</organism>
<comment type="caution">
    <text evidence="1">The sequence shown here is derived from an EMBL/GenBank/DDBJ whole genome shotgun (WGS) entry which is preliminary data.</text>
</comment>
<dbReference type="Pfam" id="PF14375">
    <property type="entry name" value="Cys_rich_CWC"/>
    <property type="match status" value="1"/>
</dbReference>
<protein>
    <recommendedName>
        <fullName evidence="3">Cysteine-rich CWC</fullName>
    </recommendedName>
</protein>
<proteinExistence type="predicted"/>
<evidence type="ECO:0000313" key="1">
    <source>
        <dbReference type="EMBL" id="EAT59239.1"/>
    </source>
</evidence>
<gene>
    <name evidence="1" type="ORF">CferDRAFT_1246</name>
</gene>
<reference evidence="1 2" key="1">
    <citation type="submission" date="2006-07" db="EMBL/GenBank/DDBJ databases">
        <title>Annotation of the draft genome assembly of Chlorobium ferroxidans DSM 13031.</title>
        <authorList>
            <consortium name="US DOE Joint Genome Institute (JGI-ORNL)"/>
            <person name="Larimer F."/>
            <person name="Land M."/>
            <person name="Hauser L."/>
        </authorList>
    </citation>
    <scope>NUCLEOTIDE SEQUENCE [LARGE SCALE GENOMIC DNA]</scope>
    <source>
        <strain evidence="1 2">DSM 13031</strain>
    </source>
</reference>
<reference evidence="1 2" key="2">
    <citation type="submission" date="2006-07" db="EMBL/GenBank/DDBJ databases">
        <title>Sequencing of the draft genome and assembly of Chlorobium ferroxidans DSM 13031.</title>
        <authorList>
            <consortium name="US DOE Joint Genome Institute (JGI-PGF)"/>
            <person name="Copeland A."/>
            <person name="Lucas S."/>
            <person name="Lapidus A."/>
            <person name="Barry K."/>
            <person name="Glavina del Rio T."/>
            <person name="Dalin E."/>
            <person name="Tice H."/>
            <person name="Bruce D."/>
            <person name="Pitluck S."/>
            <person name="Richardson P."/>
        </authorList>
    </citation>
    <scope>NUCLEOTIDE SEQUENCE [LARGE SCALE GENOMIC DNA]</scope>
    <source>
        <strain evidence="1 2">DSM 13031</strain>
    </source>
</reference>
<sequence>MSHAIEHESGTPEVVTCPMCGNAFTCARASTCWCSTRKVPAEVREYLAERYERCVCSNCLDRLTEKANAGEKL</sequence>
<evidence type="ECO:0008006" key="3">
    <source>
        <dbReference type="Google" id="ProtNLM"/>
    </source>
</evidence>
<dbReference type="OrthoDB" id="9800168at2"/>
<name>Q0YSG0_9CHLB</name>
<keyword evidence="2" id="KW-1185">Reference proteome</keyword>
<dbReference type="Proteomes" id="UP000004162">
    <property type="component" value="Unassembled WGS sequence"/>
</dbReference>
<dbReference type="AlphaFoldDB" id="Q0YSG0"/>
<dbReference type="EMBL" id="AASE01000006">
    <property type="protein sequence ID" value="EAT59239.1"/>
    <property type="molecule type" value="Genomic_DNA"/>
</dbReference>